<evidence type="ECO:0000313" key="1">
    <source>
        <dbReference type="EMBL" id="SHG79286.1"/>
    </source>
</evidence>
<dbReference type="AlphaFoldDB" id="A0A1M5MPX1"/>
<sequence length="131" mass="13712">MELPGPPRAVAALATFVRERLADVSDTIAPLWQVGQGVLGGRDRADVVTSVDPDSKALATARQFAAVVVGATAPFAPNPYARARLIRQLHATGLLTADEVYRVTVATATLDGPAAQPRIVDADVVGERRTG</sequence>
<organism evidence="1 2">
    <name type="scientific">Jatrophihabitans endophyticus</name>
    <dbReference type="NCBI Taxonomy" id="1206085"/>
    <lineage>
        <taxon>Bacteria</taxon>
        <taxon>Bacillati</taxon>
        <taxon>Actinomycetota</taxon>
        <taxon>Actinomycetes</taxon>
        <taxon>Jatrophihabitantales</taxon>
        <taxon>Jatrophihabitantaceae</taxon>
        <taxon>Jatrophihabitans</taxon>
    </lineage>
</organism>
<dbReference type="Proteomes" id="UP000186132">
    <property type="component" value="Unassembled WGS sequence"/>
</dbReference>
<dbReference type="RefSeq" id="WP_073390871.1">
    <property type="nucleotide sequence ID" value="NZ_FQVU01000003.1"/>
</dbReference>
<keyword evidence="2" id="KW-1185">Reference proteome</keyword>
<dbReference type="STRING" id="1206085.SAMN05443575_2789"/>
<evidence type="ECO:0000313" key="2">
    <source>
        <dbReference type="Proteomes" id="UP000186132"/>
    </source>
</evidence>
<name>A0A1M5MPX1_9ACTN</name>
<dbReference type="EMBL" id="FQVU01000003">
    <property type="protein sequence ID" value="SHG79286.1"/>
    <property type="molecule type" value="Genomic_DNA"/>
</dbReference>
<gene>
    <name evidence="1" type="ORF">SAMN05443575_2789</name>
</gene>
<reference evidence="1 2" key="1">
    <citation type="submission" date="2016-11" db="EMBL/GenBank/DDBJ databases">
        <authorList>
            <person name="Jaros S."/>
            <person name="Januszkiewicz K."/>
            <person name="Wedrychowicz H."/>
        </authorList>
    </citation>
    <scope>NUCLEOTIDE SEQUENCE [LARGE SCALE GENOMIC DNA]</scope>
    <source>
        <strain evidence="1 2">DSM 45627</strain>
    </source>
</reference>
<proteinExistence type="predicted"/>
<accession>A0A1M5MPX1</accession>
<protein>
    <submittedName>
        <fullName evidence="1">Uncharacterized protein</fullName>
    </submittedName>
</protein>